<dbReference type="eggNOG" id="KOG0156">
    <property type="taxonomic scope" value="Eukaryota"/>
</dbReference>
<comment type="similarity">
    <text evidence="3">Belongs to the cytochrome P450 family.</text>
</comment>
<dbReference type="InterPro" id="IPR001128">
    <property type="entry name" value="Cyt_P450"/>
</dbReference>
<keyword evidence="8" id="KW-0560">Oxidoreductase</keyword>
<dbReference type="PRINTS" id="PR00463">
    <property type="entry name" value="EP450I"/>
</dbReference>
<comment type="cofactor">
    <cofactor evidence="1 12">
        <name>heme</name>
        <dbReference type="ChEBI" id="CHEBI:30413"/>
    </cofactor>
</comment>
<evidence type="ECO:0000256" key="12">
    <source>
        <dbReference type="PIRSR" id="PIRSR602401-1"/>
    </source>
</evidence>
<dbReference type="GO" id="GO:0016020">
    <property type="term" value="C:membrane"/>
    <property type="evidence" value="ECO:0007669"/>
    <property type="project" value="UniProtKB-SubCell"/>
</dbReference>
<name>F0ZH56_DICPU</name>
<dbReference type="InParanoid" id="F0ZH56"/>
<dbReference type="Pfam" id="PF00067">
    <property type="entry name" value="p450"/>
    <property type="match status" value="1"/>
</dbReference>
<dbReference type="InterPro" id="IPR002401">
    <property type="entry name" value="Cyt_P450_E_grp-I"/>
</dbReference>
<dbReference type="GeneID" id="10504155"/>
<evidence type="ECO:0000256" key="8">
    <source>
        <dbReference type="ARBA" id="ARBA00023002"/>
    </source>
</evidence>
<accession>F0ZH56</accession>
<evidence type="ECO:0000313" key="13">
    <source>
        <dbReference type="EMBL" id="EGC36713.1"/>
    </source>
</evidence>
<feature type="binding site" description="axial binding residue" evidence="12">
    <location>
        <position position="422"/>
    </location>
    <ligand>
        <name>heme</name>
        <dbReference type="ChEBI" id="CHEBI:30413"/>
    </ligand>
    <ligandPart>
        <name>Fe</name>
        <dbReference type="ChEBI" id="CHEBI:18248"/>
    </ligandPart>
</feature>
<evidence type="ECO:0000256" key="3">
    <source>
        <dbReference type="ARBA" id="ARBA00010617"/>
    </source>
</evidence>
<dbReference type="RefSeq" id="XP_003286738.1">
    <property type="nucleotide sequence ID" value="XM_003286690.1"/>
</dbReference>
<comment type="subcellular location">
    <subcellularLocation>
        <location evidence="2">Membrane</location>
        <topology evidence="2">Single-pass membrane protein</topology>
    </subcellularLocation>
</comment>
<dbReference type="OrthoDB" id="1055148at2759"/>
<dbReference type="GO" id="GO:0005506">
    <property type="term" value="F:iron ion binding"/>
    <property type="evidence" value="ECO:0007669"/>
    <property type="project" value="InterPro"/>
</dbReference>
<evidence type="ECO:0008006" key="15">
    <source>
        <dbReference type="Google" id="ProtNLM"/>
    </source>
</evidence>
<dbReference type="Proteomes" id="UP000001064">
    <property type="component" value="Unassembled WGS sequence"/>
</dbReference>
<evidence type="ECO:0000256" key="2">
    <source>
        <dbReference type="ARBA" id="ARBA00004167"/>
    </source>
</evidence>
<dbReference type="GO" id="GO:0020037">
    <property type="term" value="F:heme binding"/>
    <property type="evidence" value="ECO:0007669"/>
    <property type="project" value="InterPro"/>
</dbReference>
<evidence type="ECO:0000256" key="1">
    <source>
        <dbReference type="ARBA" id="ARBA00001971"/>
    </source>
</evidence>
<organism evidence="13 14">
    <name type="scientific">Dictyostelium purpureum</name>
    <name type="common">Slime mold</name>
    <dbReference type="NCBI Taxonomy" id="5786"/>
    <lineage>
        <taxon>Eukaryota</taxon>
        <taxon>Amoebozoa</taxon>
        <taxon>Evosea</taxon>
        <taxon>Eumycetozoa</taxon>
        <taxon>Dictyostelia</taxon>
        <taxon>Dictyosteliales</taxon>
        <taxon>Dictyosteliaceae</taxon>
        <taxon>Dictyostelium</taxon>
    </lineage>
</organism>
<dbReference type="OMA" id="WTLGTLH"/>
<dbReference type="VEuPathDB" id="AmoebaDB:DICPUDRAFT_31424"/>
<keyword evidence="4 12" id="KW-0349">Heme</keyword>
<dbReference type="PANTHER" id="PTHR24303">
    <property type="entry name" value="HEME-BINDING MONOOXYGENASE FAMILY"/>
    <property type="match status" value="1"/>
</dbReference>
<keyword evidence="5" id="KW-0812">Transmembrane</keyword>
<keyword evidence="10" id="KW-0503">Monooxygenase</keyword>
<reference evidence="14" key="1">
    <citation type="journal article" date="2011" name="Genome Biol.">
        <title>Comparative genomics of the social amoebae Dictyostelium discoideum and Dictyostelium purpureum.</title>
        <authorList>
            <consortium name="US DOE Joint Genome Institute (JGI-PGF)"/>
            <person name="Sucgang R."/>
            <person name="Kuo A."/>
            <person name="Tian X."/>
            <person name="Salerno W."/>
            <person name="Parikh A."/>
            <person name="Feasley C.L."/>
            <person name="Dalin E."/>
            <person name="Tu H."/>
            <person name="Huang E."/>
            <person name="Barry K."/>
            <person name="Lindquist E."/>
            <person name="Shapiro H."/>
            <person name="Bruce D."/>
            <person name="Schmutz J."/>
            <person name="Salamov A."/>
            <person name="Fey P."/>
            <person name="Gaudet P."/>
            <person name="Anjard C."/>
            <person name="Babu M.M."/>
            <person name="Basu S."/>
            <person name="Bushmanova Y."/>
            <person name="van der Wel H."/>
            <person name="Katoh-Kurasawa M."/>
            <person name="Dinh C."/>
            <person name="Coutinho P.M."/>
            <person name="Saito T."/>
            <person name="Elias M."/>
            <person name="Schaap P."/>
            <person name="Kay R.R."/>
            <person name="Henrissat B."/>
            <person name="Eichinger L."/>
            <person name="Rivero F."/>
            <person name="Putnam N.H."/>
            <person name="West C.M."/>
            <person name="Loomis W.F."/>
            <person name="Chisholm R.L."/>
            <person name="Shaulsky G."/>
            <person name="Strassmann J.E."/>
            <person name="Queller D.C."/>
            <person name="Kuspa A."/>
            <person name="Grigoriev I.V."/>
        </authorList>
    </citation>
    <scope>NUCLEOTIDE SEQUENCE [LARGE SCALE GENOMIC DNA]</scope>
    <source>
        <strain evidence="14">QSDP1</strain>
    </source>
</reference>
<proteinExistence type="inferred from homology"/>
<evidence type="ECO:0000256" key="7">
    <source>
        <dbReference type="ARBA" id="ARBA00022989"/>
    </source>
</evidence>
<keyword evidence="6 12" id="KW-0479">Metal-binding</keyword>
<evidence type="ECO:0000256" key="5">
    <source>
        <dbReference type="ARBA" id="ARBA00022692"/>
    </source>
</evidence>
<dbReference type="InterPro" id="IPR036396">
    <property type="entry name" value="Cyt_P450_sf"/>
</dbReference>
<protein>
    <recommendedName>
        <fullName evidence="15">Cytochrome P450</fullName>
    </recommendedName>
</protein>
<evidence type="ECO:0000313" key="14">
    <source>
        <dbReference type="Proteomes" id="UP000001064"/>
    </source>
</evidence>
<keyword evidence="11" id="KW-0472">Membrane</keyword>
<keyword evidence="7" id="KW-1133">Transmembrane helix</keyword>
<evidence type="ECO:0000256" key="10">
    <source>
        <dbReference type="ARBA" id="ARBA00023033"/>
    </source>
</evidence>
<evidence type="ECO:0000256" key="4">
    <source>
        <dbReference type="ARBA" id="ARBA00022617"/>
    </source>
</evidence>
<dbReference type="KEGG" id="dpp:DICPUDRAFT_31424"/>
<evidence type="ECO:0000256" key="9">
    <source>
        <dbReference type="ARBA" id="ARBA00023004"/>
    </source>
</evidence>
<dbReference type="STRING" id="5786.F0ZH56"/>
<evidence type="ECO:0000256" key="6">
    <source>
        <dbReference type="ARBA" id="ARBA00022723"/>
    </source>
</evidence>
<dbReference type="PANTHER" id="PTHR24303:SF8">
    <property type="entry name" value="CYTOCHROME P450 513D1-RELATED"/>
    <property type="match status" value="1"/>
</dbReference>
<gene>
    <name evidence="13" type="ORF">DICPUDRAFT_31424</name>
</gene>
<dbReference type="SUPFAM" id="SSF48264">
    <property type="entry name" value="Cytochrome P450"/>
    <property type="match status" value="1"/>
</dbReference>
<dbReference type="EMBL" id="GL871018">
    <property type="protein sequence ID" value="EGC36713.1"/>
    <property type="molecule type" value="Genomic_DNA"/>
</dbReference>
<dbReference type="CDD" id="cd20617">
    <property type="entry name" value="CYP1_2-like"/>
    <property type="match status" value="1"/>
</dbReference>
<sequence length="478" mass="55320">NRIKKINKFINGPKGYPIIGNLFDLKKNGLEIHETFHELYLKYGPIFRIRFGSIETVILSEYSTIKECFIDNGESLTERYIRKSRLRASKGLNIGNANGEYWKFLYSTISPELTATKLKKVIEGHIKCEIKEYCKFMDSCCENEKPFHFNLYARVFTLNCVLRSLFNINYPYVYIDPKIDIGTNLGDYVQNGGKVVWGDFVPFLYFFLKNKPQSFYSSYENLKQHVSKFVDRAMEKIKDEDFDTYKPESIAESLLIQYKKGNIVYDAVVTNSMDLLLGGIDTSANTLCFSTIAVLNNNLQDKLYNSISNGLHGDTQDDDANNNTKIFLYSKYKTKFNYVTLVLRETFRRYAPVPLGLQHRLTNDIEINGYKIAKGTQFFQNVYSSHMTASTWAEPKQFIPERFENNNLHQQLCHYGIGLRKCIGFIMADSELFSFLSTVFYRYQFINPSSDKLNDRGGFSLALQAPKTILKVKKRLNK</sequence>
<keyword evidence="14" id="KW-1185">Reference proteome</keyword>
<dbReference type="GO" id="GO:0016705">
    <property type="term" value="F:oxidoreductase activity, acting on paired donors, with incorporation or reduction of molecular oxygen"/>
    <property type="evidence" value="ECO:0007669"/>
    <property type="project" value="InterPro"/>
</dbReference>
<keyword evidence="9 12" id="KW-0408">Iron</keyword>
<dbReference type="Gene3D" id="1.10.630.10">
    <property type="entry name" value="Cytochrome P450"/>
    <property type="match status" value="1"/>
</dbReference>
<feature type="non-terminal residue" evidence="13">
    <location>
        <position position="1"/>
    </location>
</feature>
<dbReference type="AlphaFoldDB" id="F0ZH56"/>
<dbReference type="GO" id="GO:0004497">
    <property type="term" value="F:monooxygenase activity"/>
    <property type="evidence" value="ECO:0007669"/>
    <property type="project" value="UniProtKB-KW"/>
</dbReference>
<evidence type="ECO:0000256" key="11">
    <source>
        <dbReference type="ARBA" id="ARBA00023136"/>
    </source>
</evidence>